<protein>
    <submittedName>
        <fullName evidence="2">Uncharacterized protein</fullName>
    </submittedName>
</protein>
<proteinExistence type="predicted"/>
<feature type="compositionally biased region" description="Polar residues" evidence="1">
    <location>
        <begin position="87"/>
        <end position="102"/>
    </location>
</feature>
<organism evidence="2 3">
    <name type="scientific">Homarus americanus</name>
    <name type="common">American lobster</name>
    <dbReference type="NCBI Taxonomy" id="6706"/>
    <lineage>
        <taxon>Eukaryota</taxon>
        <taxon>Metazoa</taxon>
        <taxon>Ecdysozoa</taxon>
        <taxon>Arthropoda</taxon>
        <taxon>Crustacea</taxon>
        <taxon>Multicrustacea</taxon>
        <taxon>Malacostraca</taxon>
        <taxon>Eumalacostraca</taxon>
        <taxon>Eucarida</taxon>
        <taxon>Decapoda</taxon>
        <taxon>Pleocyemata</taxon>
        <taxon>Astacidea</taxon>
        <taxon>Nephropoidea</taxon>
        <taxon>Nephropidae</taxon>
        <taxon>Homarus</taxon>
    </lineage>
</organism>
<feature type="compositionally biased region" description="Low complexity" evidence="1">
    <location>
        <begin position="56"/>
        <end position="65"/>
    </location>
</feature>
<keyword evidence="3" id="KW-1185">Reference proteome</keyword>
<gene>
    <name evidence="2" type="ORF">Hamer_G021845</name>
</gene>
<dbReference type="Proteomes" id="UP000747542">
    <property type="component" value="Unassembled WGS sequence"/>
</dbReference>
<evidence type="ECO:0000313" key="3">
    <source>
        <dbReference type="Proteomes" id="UP000747542"/>
    </source>
</evidence>
<reference evidence="2" key="1">
    <citation type="journal article" date="2021" name="Sci. Adv.">
        <title>The American lobster genome reveals insights on longevity, neural, and immune adaptations.</title>
        <authorList>
            <person name="Polinski J.M."/>
            <person name="Zimin A.V."/>
            <person name="Clark K.F."/>
            <person name="Kohn A.B."/>
            <person name="Sadowski N."/>
            <person name="Timp W."/>
            <person name="Ptitsyn A."/>
            <person name="Khanna P."/>
            <person name="Romanova D.Y."/>
            <person name="Williams P."/>
            <person name="Greenwood S.J."/>
            <person name="Moroz L.L."/>
            <person name="Walt D.R."/>
            <person name="Bodnar A.G."/>
        </authorList>
    </citation>
    <scope>NUCLEOTIDE SEQUENCE</scope>
    <source>
        <strain evidence="2">GMGI-L3</strain>
    </source>
</reference>
<accession>A0A8J5JQW0</accession>
<evidence type="ECO:0000256" key="1">
    <source>
        <dbReference type="SAM" id="MobiDB-lite"/>
    </source>
</evidence>
<comment type="caution">
    <text evidence="2">The sequence shown here is derived from an EMBL/GenBank/DDBJ whole genome shotgun (WGS) entry which is preliminary data.</text>
</comment>
<name>A0A8J5JQW0_HOMAM</name>
<feature type="compositionally biased region" description="Basic and acidic residues" evidence="1">
    <location>
        <begin position="104"/>
        <end position="121"/>
    </location>
</feature>
<evidence type="ECO:0000313" key="2">
    <source>
        <dbReference type="EMBL" id="KAG7162612.1"/>
    </source>
</evidence>
<sequence length="210" mass="23147">MVATSLASIPPDALYTAASKHTSVSTLSSKPDHEYENLKIMPTPMATPNLCQVTRSNSSSSSSSSRQKRDELTVRVGATSEVKEGEVTTSDHGAQGDSNNSGYRKGEMQTFKRQENKQDETKVLPKSLKGPQYVPVYQPYAEHLLPYQDKLKTGTNNNRSPSSGVVYAELQLPRASNNGSMRRGDQRHPQNKTQYAEITFQGRPLQTADI</sequence>
<feature type="region of interest" description="Disordered" evidence="1">
    <location>
        <begin position="21"/>
        <end position="121"/>
    </location>
</feature>
<dbReference type="EMBL" id="JAHLQT010027556">
    <property type="protein sequence ID" value="KAG7162612.1"/>
    <property type="molecule type" value="Genomic_DNA"/>
</dbReference>
<dbReference type="AlphaFoldDB" id="A0A8J5JQW0"/>
<feature type="region of interest" description="Disordered" evidence="1">
    <location>
        <begin position="170"/>
        <end position="195"/>
    </location>
</feature>